<comment type="caution">
    <text evidence="2">The sequence shown here is derived from an EMBL/GenBank/DDBJ whole genome shotgun (WGS) entry which is preliminary data.</text>
</comment>
<dbReference type="STRING" id="1075090.GOAMR_62_00050"/>
<dbReference type="RefSeq" id="WP_005191361.1">
    <property type="nucleotide sequence ID" value="NZ_BAED01000062.1"/>
</dbReference>
<accession>G7GU25</accession>
<dbReference type="PROSITE" id="PS51318">
    <property type="entry name" value="TAT"/>
    <property type="match status" value="1"/>
</dbReference>
<dbReference type="InterPro" id="IPR006311">
    <property type="entry name" value="TAT_signal"/>
</dbReference>
<feature type="region of interest" description="Disordered" evidence="1">
    <location>
        <begin position="1"/>
        <end position="23"/>
    </location>
</feature>
<keyword evidence="3" id="KW-1185">Reference proteome</keyword>
<name>G7GU25_9ACTN</name>
<evidence type="ECO:0000313" key="2">
    <source>
        <dbReference type="EMBL" id="GAB07100.1"/>
    </source>
</evidence>
<dbReference type="EMBL" id="BAED01000062">
    <property type="protein sequence ID" value="GAB07100.1"/>
    <property type="molecule type" value="Genomic_DNA"/>
</dbReference>
<gene>
    <name evidence="2" type="ORF">GOAMR_62_00050</name>
</gene>
<dbReference type="AlphaFoldDB" id="G7GU25"/>
<sequence>MPILPMPDVSARAAGAPPRSESTAGLVLSPLKLSRRSAIRGALAASAIAATAGSVAACDSGPSAEQLTAEALLPLADAAHADAATALALSVTDTDYAAALKIVADQRTEHATALTEEITRMHQDTAKQIVTTPAKETGETGGSGGTGITVDDFRTRLTASGRAAGKVAVGEDGYVAGLAGAVSASVASIVEVALAE</sequence>
<reference evidence="2 3" key="1">
    <citation type="submission" date="2011-11" db="EMBL/GenBank/DDBJ databases">
        <title>Whole genome shotgun sequence of Gordonia amarae NBRC 15530.</title>
        <authorList>
            <person name="Takarada H."/>
            <person name="Hosoyama A."/>
            <person name="Tsuchikane K."/>
            <person name="Katsumata H."/>
            <person name="Yamazaki S."/>
            <person name="Fujita N."/>
        </authorList>
    </citation>
    <scope>NUCLEOTIDE SEQUENCE [LARGE SCALE GENOMIC DNA]</scope>
    <source>
        <strain evidence="2 3">NBRC 15530</strain>
    </source>
</reference>
<dbReference type="Proteomes" id="UP000006023">
    <property type="component" value="Unassembled WGS sequence"/>
</dbReference>
<proteinExistence type="predicted"/>
<evidence type="ECO:0000256" key="1">
    <source>
        <dbReference type="SAM" id="MobiDB-lite"/>
    </source>
</evidence>
<organism evidence="2 3">
    <name type="scientific">Gordonia amarae NBRC 15530</name>
    <dbReference type="NCBI Taxonomy" id="1075090"/>
    <lineage>
        <taxon>Bacteria</taxon>
        <taxon>Bacillati</taxon>
        <taxon>Actinomycetota</taxon>
        <taxon>Actinomycetes</taxon>
        <taxon>Mycobacteriales</taxon>
        <taxon>Gordoniaceae</taxon>
        <taxon>Gordonia</taxon>
    </lineage>
</organism>
<dbReference type="eggNOG" id="ENOG5031ZYH">
    <property type="taxonomic scope" value="Bacteria"/>
</dbReference>
<evidence type="ECO:0008006" key="4">
    <source>
        <dbReference type="Google" id="ProtNLM"/>
    </source>
</evidence>
<protein>
    <recommendedName>
        <fullName evidence="4">DUF305 domain-containing protein</fullName>
    </recommendedName>
</protein>
<evidence type="ECO:0000313" key="3">
    <source>
        <dbReference type="Proteomes" id="UP000006023"/>
    </source>
</evidence>